<dbReference type="Proteomes" id="UP000202528">
    <property type="component" value="Segment"/>
</dbReference>
<evidence type="ECO:0000313" key="4">
    <source>
        <dbReference type="EMBL" id="AGN33834.1"/>
    </source>
</evidence>
<feature type="region of interest" description="Disordered" evidence="2">
    <location>
        <begin position="131"/>
        <end position="205"/>
    </location>
</feature>
<dbReference type="InterPro" id="IPR003961">
    <property type="entry name" value="FN3_dom"/>
</dbReference>
<dbReference type="PANTHER" id="PTHR46708:SF2">
    <property type="entry name" value="FIBRONECTIN TYPE-III DOMAIN-CONTAINING PROTEIN"/>
    <property type="match status" value="1"/>
</dbReference>
<dbReference type="SMART" id="SM00060">
    <property type="entry name" value="FN3"/>
    <property type="match status" value="4"/>
</dbReference>
<feature type="compositionally biased region" description="Gly residues" evidence="2">
    <location>
        <begin position="74"/>
        <end position="85"/>
    </location>
</feature>
<dbReference type="Gene3D" id="2.60.40.10">
    <property type="entry name" value="Immunoglobulins"/>
    <property type="match status" value="1"/>
</dbReference>
<dbReference type="CDD" id="cd00063">
    <property type="entry name" value="FN3"/>
    <property type="match status" value="1"/>
</dbReference>
<evidence type="ECO:0000256" key="2">
    <source>
        <dbReference type="SAM" id="MobiDB-lite"/>
    </source>
</evidence>
<proteinExistence type="predicted"/>
<dbReference type="KEGG" id="vg:16045711"/>
<dbReference type="RefSeq" id="YP_008126581.1">
    <property type="nucleotide sequence ID" value="NC_021537.1"/>
</dbReference>
<feature type="compositionally biased region" description="Gly residues" evidence="2">
    <location>
        <begin position="178"/>
        <end position="199"/>
    </location>
</feature>
<dbReference type="InterPro" id="IPR050991">
    <property type="entry name" value="ECM_Regulatory_Proteins"/>
</dbReference>
<gene>
    <name evidence="4" type="ORF">HALG_00046</name>
</gene>
<dbReference type="GeneID" id="16045711"/>
<name>R9TQQ1_9CAUD</name>
<feature type="domain" description="Fibronectin type-III" evidence="3">
    <location>
        <begin position="681"/>
        <end position="760"/>
    </location>
</feature>
<evidence type="ECO:0000259" key="3">
    <source>
        <dbReference type="PROSITE" id="PS50853"/>
    </source>
</evidence>
<dbReference type="PANTHER" id="PTHR46708">
    <property type="entry name" value="TENASCIN"/>
    <property type="match status" value="1"/>
</dbReference>
<evidence type="ECO:0000313" key="5">
    <source>
        <dbReference type="Proteomes" id="UP000202528"/>
    </source>
</evidence>
<dbReference type="InterPro" id="IPR013783">
    <property type="entry name" value="Ig-like_fold"/>
</dbReference>
<sequence length="760" mass="78464">MPTFDTPNSTQTYTVDNIAVVEVFGAGGGTGIGSNTGGPGDGGYVSIEVSGETSLEIDIGEAGQTITGGRSPAGDGGDGAAGGFGFNEAGGGGGATVVTRASDGTELAAAGGGGGASVSGTLGDDAYTGGGGARGGKAGEATANETNKSGEDAEGSGVGGDSADSSGYTPSNSEDGGYTTGGGVTVNSGQKGGGGGGSGKVVITPIPTPPSGVAVSYSDDDKIELSVDNQSAADTFEIEMRRDGGSWVSPAGGPSSVSSGGTYSYGPASDAAYGAQVGVDSMFEFRVRASNSIKTTDWTYSDTVYTTPIPPHNPSVSRPNADTVEVSYTVKAEQATTSTVFYREDNGSGYGSWAYAGDTDEHGRSATGGRRTQTFSVSTTPWMDADSRYQFKIRHENKDAPSRLDSGFVYADYGNEGDVYFEDGFESGDLSAWDATSGAVATTDESDPNAADTGIGGADTGSYFAAFDAEGYVETQLGDLATETDVVVRCALATGSMDNASEYTEVQWYDGSSWNTLDRLDWSYNEQGWVEVHERVPDSWLSADNRVRVIGVGGLGGGDQHAVDRVVVSDVLHEYTQPAAPSGLSLDASTPREIGAAWSFNGSVTDTAPSDVETYFGRAGGSLDGENRQPGLDSITFDGLRDGERYRLEVVEAVHQYRRGSKSTEWDSGRATAETTTILPAPTDLAVSGVTADSAEYAWQAKHNYGDTLVQYKPTDADSWTTHATVARNNESATVTGLRNGEAYDVRIVANTEHTQTEDN</sequence>
<dbReference type="EMBL" id="HQ332141">
    <property type="protein sequence ID" value="AGN33834.1"/>
    <property type="molecule type" value="Genomic_DNA"/>
</dbReference>
<feature type="region of interest" description="Disordered" evidence="2">
    <location>
        <begin position="62"/>
        <end position="85"/>
    </location>
</feature>
<keyword evidence="1" id="KW-0677">Repeat</keyword>
<accession>R9TQQ1</accession>
<dbReference type="InterPro" id="IPR036116">
    <property type="entry name" value="FN3_sf"/>
</dbReference>
<dbReference type="PROSITE" id="PS50853">
    <property type="entry name" value="FN3"/>
    <property type="match status" value="1"/>
</dbReference>
<reference evidence="4 5" key="1">
    <citation type="submission" date="2010-09" db="EMBL/GenBank/DDBJ databases">
        <title>The Genome Sequence of Halorubrum phage CGphi46.</title>
        <authorList>
            <consortium name="The Broad Institute Genome Sequencing Platform"/>
            <person name="Henn M.R."/>
            <person name="Dillon J."/>
            <person name="Levin J."/>
            <person name="Malboeuf C."/>
            <person name="Casali M."/>
            <person name="Russ C."/>
            <person name="Lennon N."/>
            <person name="Chapman S.B."/>
            <person name="Erlich R."/>
            <person name="Young S.K."/>
            <person name="Yandava C."/>
            <person name="Zeng Q."/>
            <person name="Fitzgerald M.F."/>
            <person name="Alvarado L."/>
            <person name="Anderson S."/>
            <person name="Berlin A."/>
            <person name="Chen Z."/>
            <person name="Freedman E."/>
            <person name="Gellesch M."/>
            <person name="Goldberg J."/>
            <person name="Green L."/>
            <person name="Griggs A."/>
            <person name="Gujja S."/>
            <person name="Heilman E."/>
            <person name="Heiman D."/>
            <person name="Hollinger A."/>
            <person name="Howarth C."/>
            <person name="Larson L."/>
            <person name="Mehta T."/>
            <person name="Neiman D."/>
            <person name="Pearson M."/>
            <person name="Roberts A."/>
            <person name="Ryan E."/>
            <person name="Saif S."/>
            <person name="Shea T."/>
            <person name="Shenoy N."/>
            <person name="Sisk P."/>
            <person name="Stolte C."/>
            <person name="Sykes S."/>
            <person name="White J."/>
            <person name="Haas B."/>
            <person name="Nusbaum C."/>
            <person name="Birren B."/>
        </authorList>
    </citation>
    <scope>NUCLEOTIDE SEQUENCE [LARGE SCALE GENOMIC DNA]</scope>
    <source>
        <strain evidence="4 5">CGphi46</strain>
    </source>
</reference>
<keyword evidence="5" id="KW-1185">Reference proteome</keyword>
<dbReference type="SUPFAM" id="SSF49265">
    <property type="entry name" value="Fibronectin type III"/>
    <property type="match status" value="1"/>
</dbReference>
<dbReference type="Pfam" id="PF00041">
    <property type="entry name" value="fn3"/>
    <property type="match status" value="1"/>
</dbReference>
<evidence type="ECO:0000256" key="1">
    <source>
        <dbReference type="ARBA" id="ARBA00022737"/>
    </source>
</evidence>
<protein>
    <recommendedName>
        <fullName evidence="3">Fibronectin type-III domain-containing protein</fullName>
    </recommendedName>
</protein>
<organism evidence="4 5">
    <name type="scientific">Halorubrum virus CGphi46</name>
    <dbReference type="NCBI Taxonomy" id="754066"/>
    <lineage>
        <taxon>Viruses</taxon>
        <taxon>Duplodnaviria</taxon>
        <taxon>Heunggongvirae</taxon>
        <taxon>Uroviricota</taxon>
        <taxon>Caudoviricetes</taxon>
        <taxon>Kirjokansivirales</taxon>
        <taxon>Graaviviridae</taxon>
        <taxon>Seejivirus</taxon>
        <taxon>Seejivirus salhabitans</taxon>
    </lineage>
</organism>